<proteinExistence type="predicted"/>
<protein>
    <submittedName>
        <fullName evidence="3">Uncharacterized coiled-coil DUF342 family protein</fullName>
    </submittedName>
</protein>
<organism evidence="3 4">
    <name type="scientific">Streptomyces stelliscabiei</name>
    <dbReference type="NCBI Taxonomy" id="146820"/>
    <lineage>
        <taxon>Bacteria</taxon>
        <taxon>Bacillati</taxon>
        <taxon>Actinomycetota</taxon>
        <taxon>Actinomycetes</taxon>
        <taxon>Kitasatosporales</taxon>
        <taxon>Streptomycetaceae</taxon>
        <taxon>Streptomyces</taxon>
    </lineage>
</organism>
<accession>A0A8I0TXJ4</accession>
<dbReference type="RefSeq" id="WP_046915695.1">
    <property type="nucleotide sequence ID" value="NZ_JADBGF010000003.1"/>
</dbReference>
<keyword evidence="1" id="KW-0175">Coiled coil</keyword>
<evidence type="ECO:0000256" key="1">
    <source>
        <dbReference type="SAM" id="Coils"/>
    </source>
</evidence>
<name>A0A8I0TXJ4_9ACTN</name>
<dbReference type="Pfam" id="PF13558">
    <property type="entry name" value="SbcC_Walker_B"/>
    <property type="match status" value="1"/>
</dbReference>
<evidence type="ECO:0000313" key="3">
    <source>
        <dbReference type="EMBL" id="MBE1603126.1"/>
    </source>
</evidence>
<feature type="region of interest" description="Disordered" evidence="2">
    <location>
        <begin position="384"/>
        <end position="404"/>
    </location>
</feature>
<sequence length="1416" mass="151313">MSDILDLDFALPPVPAPSGDTGRFGGRWRLVGAGLSNVWRYGDLDLSAVSGRLLLRGPNGTGKTTALEALWPYLLDLNPAKLAAGKARPTTLKLLMSEGAPAKGRRYGYLWLSFAAPDGEPAASPAQETVAGDGIVSFGVRLQYSPSSTPAVRVVPFTVPGRPLKNLLLRASNGGALEHEEFSARVETVGGRVFAEPEDYIEDLARRVWSTTSGELRLLASRLREVRNPTLLGDVSPAAAADALRQSLPGVAGDVLTATAEALAESDTTREAFERDEYAAALLQEFARVWTGHVVDVTRAAHTAARQAHTDAGTRRGRVRQCTGLLETAKAAADRAGSDVQRLDDAHQEAQAAARAIETSDAYRSHGRVMDLRKRLRAEQSAAASSYDNLHAAAEQARTQTKDGRDALDDIIGDLEETVADAEAAGAQPVALETLLAHHPRARVTRPVADRVSDPGPGMTLTHDHSGLEQLATGWTDRAQKYCSTADKAALILRDHDPVATADKTATTAHRKAADAEGVYDEASQAHDRATAEARSAARQALADVARWALAHPDLRGLHDTAAPGGDEQQVWDIDDVEALTHTEPAAVRDQLNAWADQALHIGEALAAGHESAAKEHLATAASLDAAAVQHRTKARQLRSGRLLPLPRPSWAGQGDDDTALGALLEWHPALHHMDDQKALLELALADSGILGAHLHPGGATTHTWHISPTGAVQEQNLTTVLDIAPGHPHADLARTVLQRIALADTATASSHPGTPALLIGRDGTFTAGPLTADPATALRATGSQIPTASHIGARTRLAKARAKADELDAAARELETGASDERRRAADRCKHRDAVRCEGRAFPPRDKLTTAESDRARTAKTAHDRLSTARTLRGRADDAAAEHTRLRTAWEDRARSLSMPTDPGDLPRLIDKSRSCAEKLNDCASQLAARLLPRLDRIVRTLPDETALTERLAGLQHTAQDMHAAVLETRAELAETQSHGDADDAARRYEQATTQAKELHKQLESAREKGVVAEKQLSTCEGDLTVAQERLDEALPLQKTTRAHLTALLAWPPLAQALGTEPASRDADSTDGAVLFDTVEALLARRPTASKKTLGERYDAVRADLAQTWTIARDDPPVGIEELDAFVLTHAETHYDPLGAAVRAQTLADRAKAALDTAEAAALRDFVIGRLPAAIGTAWTALTDWKKTVNRKMRAAQASSGVGVQVHIALRDDLDAATRTVYELSCTVGDALRTDAQKEQVGKALQSLLAAADGSTMAERLAGAVDIRNWVEVRYLVERPGPDGTPVTRQWGSRTGLSGGERRLVVLAPMLAAIAANYDRLTSTGLRLVPLDEVPAEVDERGREGLARYLAELDLDILCTSYLWDGAPGAWDGIDAHDLEAGTDGTVVAFPMLIRAGQTLPGDTDPALFLGKGSA</sequence>
<dbReference type="Proteomes" id="UP000629287">
    <property type="component" value="Unassembled WGS sequence"/>
</dbReference>
<dbReference type="SUPFAM" id="SSF52540">
    <property type="entry name" value="P-loop containing nucleoside triphosphate hydrolases"/>
    <property type="match status" value="1"/>
</dbReference>
<dbReference type="GeneID" id="86834020"/>
<reference evidence="3 4" key="1">
    <citation type="submission" date="2020-10" db="EMBL/GenBank/DDBJ databases">
        <title>Sequencing the genomes of 1000 actinobacteria strains.</title>
        <authorList>
            <person name="Klenk H.-P."/>
        </authorList>
    </citation>
    <scope>NUCLEOTIDE SEQUENCE [LARGE SCALE GENOMIC DNA]</scope>
    <source>
        <strain evidence="3 4">DSM 41803</strain>
    </source>
</reference>
<feature type="region of interest" description="Disordered" evidence="2">
    <location>
        <begin position="845"/>
        <end position="881"/>
    </location>
</feature>
<dbReference type="InterPro" id="IPR027417">
    <property type="entry name" value="P-loop_NTPase"/>
</dbReference>
<comment type="caution">
    <text evidence="3">The sequence shown here is derived from an EMBL/GenBank/DDBJ whole genome shotgun (WGS) entry which is preliminary data.</text>
</comment>
<gene>
    <name evidence="3" type="ORF">H4687_009355</name>
</gene>
<dbReference type="OrthoDB" id="8527901at2"/>
<feature type="coiled-coil region" evidence="1">
    <location>
        <begin position="983"/>
        <end position="1017"/>
    </location>
</feature>
<feature type="compositionally biased region" description="Basic and acidic residues" evidence="2">
    <location>
        <begin position="845"/>
        <end position="868"/>
    </location>
</feature>
<evidence type="ECO:0000256" key="2">
    <source>
        <dbReference type="SAM" id="MobiDB-lite"/>
    </source>
</evidence>
<dbReference type="CDD" id="cd00267">
    <property type="entry name" value="ABC_ATPase"/>
    <property type="match status" value="1"/>
</dbReference>
<keyword evidence="4" id="KW-1185">Reference proteome</keyword>
<evidence type="ECO:0000313" key="4">
    <source>
        <dbReference type="Proteomes" id="UP000629287"/>
    </source>
</evidence>
<dbReference type="EMBL" id="JADBGF010000003">
    <property type="protein sequence ID" value="MBE1603126.1"/>
    <property type="molecule type" value="Genomic_DNA"/>
</dbReference>